<dbReference type="AlphaFoldDB" id="A0A0C3C4V7"/>
<dbReference type="InterPro" id="IPR046522">
    <property type="entry name" value="DUF6699"/>
</dbReference>
<reference evidence="3" key="2">
    <citation type="submission" date="2015-01" db="EMBL/GenBank/DDBJ databases">
        <title>Evolutionary Origins and Diversification of the Mycorrhizal Mutualists.</title>
        <authorList>
            <consortium name="DOE Joint Genome Institute"/>
            <consortium name="Mycorrhizal Genomics Consortium"/>
            <person name="Kohler A."/>
            <person name="Kuo A."/>
            <person name="Nagy L.G."/>
            <person name="Floudas D."/>
            <person name="Copeland A."/>
            <person name="Barry K.W."/>
            <person name="Cichocki N."/>
            <person name="Veneault-Fourrey C."/>
            <person name="LaButti K."/>
            <person name="Lindquist E.A."/>
            <person name="Lipzen A."/>
            <person name="Lundell T."/>
            <person name="Morin E."/>
            <person name="Murat C."/>
            <person name="Riley R."/>
            <person name="Ohm R."/>
            <person name="Sun H."/>
            <person name="Tunlid A."/>
            <person name="Henrissat B."/>
            <person name="Grigoriev I.V."/>
            <person name="Hibbett D.S."/>
            <person name="Martin F."/>
        </authorList>
    </citation>
    <scope>NUCLEOTIDE SEQUENCE [LARGE SCALE GENOMIC DNA]</scope>
    <source>
        <strain evidence="3">h7</strain>
    </source>
</reference>
<protein>
    <recommendedName>
        <fullName evidence="1">DUF6699 domain-containing protein</fullName>
    </recommendedName>
</protein>
<organism evidence="2 3">
    <name type="scientific">Hebeloma cylindrosporum</name>
    <dbReference type="NCBI Taxonomy" id="76867"/>
    <lineage>
        <taxon>Eukaryota</taxon>
        <taxon>Fungi</taxon>
        <taxon>Dikarya</taxon>
        <taxon>Basidiomycota</taxon>
        <taxon>Agaricomycotina</taxon>
        <taxon>Agaricomycetes</taxon>
        <taxon>Agaricomycetidae</taxon>
        <taxon>Agaricales</taxon>
        <taxon>Agaricineae</taxon>
        <taxon>Hymenogastraceae</taxon>
        <taxon>Hebeloma</taxon>
    </lineage>
</organism>
<keyword evidence="3" id="KW-1185">Reference proteome</keyword>
<name>A0A0C3C4V7_HEBCY</name>
<accession>A0A0C3C4V7</accession>
<dbReference type="Pfam" id="PF20415">
    <property type="entry name" value="DUF6699"/>
    <property type="match status" value="1"/>
</dbReference>
<gene>
    <name evidence="2" type="ORF">M413DRAFT_419961</name>
</gene>
<sequence length="249" mass="27271">MSEHAYTRYYDGYSRAPSDSSWGTPSSVHSKASLGTITTNLSFASHPSPAPPSNHSWGSSTIAVPSAQGGWVGPMPNTPPYLANSPMSTATTLVNSPMHGTVYSHPEYTSAVRICPLLAPGVLGVDLGLPMRANKSYFANVDFNAPAFFPTLSYATLLFRDYQRWSITISEPHGVTVWDVLEQIFQYLQRPDAVQDVQALRSISNPQGEARYSRTNSLAKRIEIFRGRQTFKGLTPAGYGDNCWFVDIA</sequence>
<dbReference type="Proteomes" id="UP000053424">
    <property type="component" value="Unassembled WGS sequence"/>
</dbReference>
<evidence type="ECO:0000313" key="3">
    <source>
        <dbReference type="Proteomes" id="UP000053424"/>
    </source>
</evidence>
<evidence type="ECO:0000259" key="1">
    <source>
        <dbReference type="Pfam" id="PF20415"/>
    </source>
</evidence>
<evidence type="ECO:0000313" key="2">
    <source>
        <dbReference type="EMBL" id="KIM38606.1"/>
    </source>
</evidence>
<reference evidence="2 3" key="1">
    <citation type="submission" date="2014-04" db="EMBL/GenBank/DDBJ databases">
        <authorList>
            <consortium name="DOE Joint Genome Institute"/>
            <person name="Kuo A."/>
            <person name="Gay G."/>
            <person name="Dore J."/>
            <person name="Kohler A."/>
            <person name="Nagy L.G."/>
            <person name="Floudas D."/>
            <person name="Copeland A."/>
            <person name="Barry K.W."/>
            <person name="Cichocki N."/>
            <person name="Veneault-Fourrey C."/>
            <person name="LaButti K."/>
            <person name="Lindquist E.A."/>
            <person name="Lipzen A."/>
            <person name="Lundell T."/>
            <person name="Morin E."/>
            <person name="Murat C."/>
            <person name="Sun H."/>
            <person name="Tunlid A."/>
            <person name="Henrissat B."/>
            <person name="Grigoriev I.V."/>
            <person name="Hibbett D.S."/>
            <person name="Martin F."/>
            <person name="Nordberg H.P."/>
            <person name="Cantor M.N."/>
            <person name="Hua S.X."/>
        </authorList>
    </citation>
    <scope>NUCLEOTIDE SEQUENCE [LARGE SCALE GENOMIC DNA]</scope>
    <source>
        <strain evidence="3">h7</strain>
    </source>
</reference>
<proteinExistence type="predicted"/>
<feature type="domain" description="DUF6699" evidence="1">
    <location>
        <begin position="140"/>
        <end position="236"/>
    </location>
</feature>
<dbReference type="EMBL" id="KN831789">
    <property type="protein sequence ID" value="KIM38606.1"/>
    <property type="molecule type" value="Genomic_DNA"/>
</dbReference>
<dbReference type="HOGENOM" id="CLU_1115859_0_0_1"/>
<dbReference type="OrthoDB" id="2994675at2759"/>